<evidence type="ECO:0000313" key="4">
    <source>
        <dbReference type="Proteomes" id="UP001139068"/>
    </source>
</evidence>
<dbReference type="PANTHER" id="PTHR22946:SF12">
    <property type="entry name" value="CONIDIAL PIGMENT BIOSYNTHESIS PROTEIN AYG1 (AFU_ORTHOLOGUE AFUA_2G17550)"/>
    <property type="match status" value="1"/>
</dbReference>
<comment type="caution">
    <text evidence="3">The sequence shown here is derived from an EMBL/GenBank/DDBJ whole genome shotgun (WGS) entry which is preliminary data.</text>
</comment>
<dbReference type="InterPro" id="IPR000073">
    <property type="entry name" value="AB_hydrolase_1"/>
</dbReference>
<dbReference type="GO" id="GO:0016787">
    <property type="term" value="F:hydrolase activity"/>
    <property type="evidence" value="ECO:0007669"/>
    <property type="project" value="UniProtKB-KW"/>
</dbReference>
<gene>
    <name evidence="3" type="ORF">K9U37_01860</name>
</gene>
<organism evidence="3 4">
    <name type="scientific">Candidatus Mycolicibacterium alkanivorans</name>
    <dbReference type="NCBI Taxonomy" id="2954114"/>
    <lineage>
        <taxon>Bacteria</taxon>
        <taxon>Bacillati</taxon>
        <taxon>Actinomycetota</taxon>
        <taxon>Actinomycetes</taxon>
        <taxon>Mycobacteriales</taxon>
        <taxon>Mycobacteriaceae</taxon>
        <taxon>Mycolicibacterium</taxon>
    </lineage>
</organism>
<reference evidence="3" key="1">
    <citation type="journal article" date="2022" name="ISME J.">
        <title>Identification of active gaseous-alkane degraders at natural gas seeps.</title>
        <authorList>
            <person name="Farhan Ul Haque M."/>
            <person name="Hernandez M."/>
            <person name="Crombie A.T."/>
            <person name="Murrell J.C."/>
        </authorList>
    </citation>
    <scope>NUCLEOTIDE SEQUENCE</scope>
    <source>
        <strain evidence="3">ANDR5</strain>
    </source>
</reference>
<accession>A0ABS9YRA1</accession>
<evidence type="ECO:0000256" key="1">
    <source>
        <dbReference type="ARBA" id="ARBA00038115"/>
    </source>
</evidence>
<dbReference type="InterPro" id="IPR029058">
    <property type="entry name" value="AB_hydrolase_fold"/>
</dbReference>
<dbReference type="InterPro" id="IPR050261">
    <property type="entry name" value="FrsA_esterase"/>
</dbReference>
<proteinExistence type="inferred from homology"/>
<keyword evidence="3" id="KW-0378">Hydrolase</keyword>
<sequence length="491" mass="54246">MVATYGAHIEAIERCLGAPAGALYRADRCTSAARSRRRDKTKPTTPWGRNAMKVDFANKTVGGFNYEFVRGLSLQAAGAAEYGECMDTISRVKNNSFASWIRQWAATADRVAAFAESEHRIGNHISARDAFLRAANYYRMAVFYAHHTEARHTRLWRRSKDCFHQMIALNDTTIECVEIDFENARLPAYFVSGGDGPRPTLIALGGFDSTMEELYCWIGAVAPAHGWNCLMFEGPGQWGALKTNPGLTFRPDYEKPVGAVVDYLLTRGDVDPAKLAIIGYSMGGYLATRAALDPRIAACIPNSLVVDCGAAARAGMKGLLEKTTFVEAAFKLLMKVNTPARWGYRHSEWTLGIDSAHEWVEVYQSYTVKDFTDRYHNPMLFLFSEDDIHDAAAPSPDIIIGMLDFMLSLNCDRYIRLFTRTEGASSHCQMGGLSYAQAAIFNWLNHILDGGPAPAPADPAGADLFIRQFAKYAKAEGETKAKALLEVAQLI</sequence>
<dbReference type="SUPFAM" id="SSF53474">
    <property type="entry name" value="alpha/beta-Hydrolases"/>
    <property type="match status" value="1"/>
</dbReference>
<dbReference type="Gene3D" id="1.20.1440.110">
    <property type="entry name" value="acylaminoacyl peptidase"/>
    <property type="match status" value="1"/>
</dbReference>
<dbReference type="Proteomes" id="UP001139068">
    <property type="component" value="Unassembled WGS sequence"/>
</dbReference>
<dbReference type="PANTHER" id="PTHR22946">
    <property type="entry name" value="DIENELACTONE HYDROLASE DOMAIN-CONTAINING PROTEIN-RELATED"/>
    <property type="match status" value="1"/>
</dbReference>
<evidence type="ECO:0000259" key="2">
    <source>
        <dbReference type="Pfam" id="PF12697"/>
    </source>
</evidence>
<feature type="domain" description="AB hydrolase-1" evidence="2">
    <location>
        <begin position="220"/>
        <end position="418"/>
    </location>
</feature>
<keyword evidence="4" id="KW-1185">Reference proteome</keyword>
<evidence type="ECO:0000313" key="3">
    <source>
        <dbReference type="EMBL" id="MCI4673769.1"/>
    </source>
</evidence>
<dbReference type="Gene3D" id="3.40.50.1820">
    <property type="entry name" value="alpha/beta hydrolase"/>
    <property type="match status" value="1"/>
</dbReference>
<dbReference type="Pfam" id="PF12697">
    <property type="entry name" value="Abhydrolase_6"/>
    <property type="match status" value="1"/>
</dbReference>
<protein>
    <submittedName>
        <fullName evidence="3">Alpha/beta hydrolase</fullName>
    </submittedName>
</protein>
<dbReference type="RefSeq" id="WP_243070275.1">
    <property type="nucleotide sequence ID" value="NZ_JAIVFL010000001.1"/>
</dbReference>
<dbReference type="EMBL" id="JAIVFL010000001">
    <property type="protein sequence ID" value="MCI4673769.1"/>
    <property type="molecule type" value="Genomic_DNA"/>
</dbReference>
<comment type="similarity">
    <text evidence="1">Belongs to the AB hydrolase superfamily. FUS2 hydrolase family.</text>
</comment>
<name>A0ABS9YRA1_9MYCO</name>